<gene>
    <name evidence="1" type="ORF">QVD17_04917</name>
</gene>
<dbReference type="Proteomes" id="UP001229421">
    <property type="component" value="Unassembled WGS sequence"/>
</dbReference>
<protein>
    <submittedName>
        <fullName evidence="1">Uncharacterized protein</fullName>
    </submittedName>
</protein>
<organism evidence="1 2">
    <name type="scientific">Tagetes erecta</name>
    <name type="common">African marigold</name>
    <dbReference type="NCBI Taxonomy" id="13708"/>
    <lineage>
        <taxon>Eukaryota</taxon>
        <taxon>Viridiplantae</taxon>
        <taxon>Streptophyta</taxon>
        <taxon>Embryophyta</taxon>
        <taxon>Tracheophyta</taxon>
        <taxon>Spermatophyta</taxon>
        <taxon>Magnoliopsida</taxon>
        <taxon>eudicotyledons</taxon>
        <taxon>Gunneridae</taxon>
        <taxon>Pentapetalae</taxon>
        <taxon>asterids</taxon>
        <taxon>campanulids</taxon>
        <taxon>Asterales</taxon>
        <taxon>Asteraceae</taxon>
        <taxon>Asteroideae</taxon>
        <taxon>Heliantheae alliance</taxon>
        <taxon>Tageteae</taxon>
        <taxon>Tagetes</taxon>
    </lineage>
</organism>
<evidence type="ECO:0000313" key="1">
    <source>
        <dbReference type="EMBL" id="KAK1439102.1"/>
    </source>
</evidence>
<evidence type="ECO:0000313" key="2">
    <source>
        <dbReference type="Proteomes" id="UP001229421"/>
    </source>
</evidence>
<dbReference type="EMBL" id="JAUHHV010000001">
    <property type="protein sequence ID" value="KAK1439102.1"/>
    <property type="molecule type" value="Genomic_DNA"/>
</dbReference>
<accession>A0AAD8LCU3</accession>
<name>A0AAD8LCU3_TARER</name>
<dbReference type="AlphaFoldDB" id="A0AAD8LCU3"/>
<proteinExistence type="predicted"/>
<sequence>MIVLIICESVNVVVVSKVKDHDVDLVFVDELDVKKLEEQTSCLRKMFQLDKVLLPDEVASDPIIGYILHEDVFSYDKWMPAEDQLKYMQPTPLTENLPLEYFEVGGGKDEYTDADIDGCREEWSS</sequence>
<comment type="caution">
    <text evidence="1">The sequence shown here is derived from an EMBL/GenBank/DDBJ whole genome shotgun (WGS) entry which is preliminary data.</text>
</comment>
<reference evidence="1" key="1">
    <citation type="journal article" date="2023" name="bioRxiv">
        <title>Improved chromosome-level genome assembly for marigold (Tagetes erecta).</title>
        <authorList>
            <person name="Jiang F."/>
            <person name="Yuan L."/>
            <person name="Wang S."/>
            <person name="Wang H."/>
            <person name="Xu D."/>
            <person name="Wang A."/>
            <person name="Fan W."/>
        </authorList>
    </citation>
    <scope>NUCLEOTIDE SEQUENCE</scope>
    <source>
        <strain evidence="1">WSJ</strain>
        <tissue evidence="1">Leaf</tissue>
    </source>
</reference>
<keyword evidence="2" id="KW-1185">Reference proteome</keyword>